<gene>
    <name evidence="1" type="ORF">PZE19_21265</name>
</gene>
<evidence type="ECO:0000313" key="2">
    <source>
        <dbReference type="Proteomes" id="UP001216907"/>
    </source>
</evidence>
<dbReference type="Proteomes" id="UP001216907">
    <property type="component" value="Unassembled WGS sequence"/>
</dbReference>
<dbReference type="RefSeq" id="WP_277862608.1">
    <property type="nucleotide sequence ID" value="NZ_JARRAG010000002.1"/>
</dbReference>
<dbReference type="EMBL" id="JARRAG010000002">
    <property type="protein sequence ID" value="MDG3006308.1"/>
    <property type="molecule type" value="Genomic_DNA"/>
</dbReference>
<organism evidence="1 2">
    <name type="scientific">Paludisphaera mucosa</name>
    <dbReference type="NCBI Taxonomy" id="3030827"/>
    <lineage>
        <taxon>Bacteria</taxon>
        <taxon>Pseudomonadati</taxon>
        <taxon>Planctomycetota</taxon>
        <taxon>Planctomycetia</taxon>
        <taxon>Isosphaerales</taxon>
        <taxon>Isosphaeraceae</taxon>
        <taxon>Paludisphaera</taxon>
    </lineage>
</organism>
<accession>A0ABT6FFF2</accession>
<sequence>MADEVIVYTLVPALGTSELRRYAAWEDWEIRVVDILKAQAIPSETTSETPLSGLPFCTVFGWPSSERKMTEEVDRTLQSGDVEAIRGLYSIHRTPRLGHVGLSCFDQPGGESPLDAGREEDLLTYAPKHRRRASRTVYSLGASRFDPPEAVCLRELLVKLIRGATGGVGDEPQPHLRR</sequence>
<evidence type="ECO:0000313" key="1">
    <source>
        <dbReference type="EMBL" id="MDG3006308.1"/>
    </source>
</evidence>
<comment type="caution">
    <text evidence="1">The sequence shown here is derived from an EMBL/GenBank/DDBJ whole genome shotgun (WGS) entry which is preliminary data.</text>
</comment>
<proteinExistence type="predicted"/>
<name>A0ABT6FFF2_9BACT</name>
<keyword evidence="2" id="KW-1185">Reference proteome</keyword>
<protein>
    <submittedName>
        <fullName evidence="1">Uncharacterized protein</fullName>
    </submittedName>
</protein>
<reference evidence="1 2" key="1">
    <citation type="submission" date="2023-03" db="EMBL/GenBank/DDBJ databases">
        <title>Paludisphaera mucosa sp. nov. a novel planctomycete from northern fen.</title>
        <authorList>
            <person name="Ivanova A."/>
        </authorList>
    </citation>
    <scope>NUCLEOTIDE SEQUENCE [LARGE SCALE GENOMIC DNA]</scope>
    <source>
        <strain evidence="1 2">Pla2</strain>
    </source>
</reference>